<keyword evidence="1" id="KW-0479">Metal-binding</keyword>
<dbReference type="AlphaFoldDB" id="S3BZA7"/>
<gene>
    <name evidence="5" type="ORF">F503_02732</name>
</gene>
<dbReference type="eggNOG" id="ENOG502RM07">
    <property type="taxonomic scope" value="Eukaryota"/>
</dbReference>
<dbReference type="EMBL" id="KE148153">
    <property type="protein sequence ID" value="EPE06604.1"/>
    <property type="molecule type" value="Genomic_DNA"/>
</dbReference>
<feature type="region of interest" description="Disordered" evidence="4">
    <location>
        <begin position="66"/>
        <end position="131"/>
    </location>
</feature>
<proteinExistence type="predicted"/>
<organism evidence="5 6">
    <name type="scientific">Ophiostoma piceae (strain UAMH 11346)</name>
    <name type="common">Sap stain fungus</name>
    <dbReference type="NCBI Taxonomy" id="1262450"/>
    <lineage>
        <taxon>Eukaryota</taxon>
        <taxon>Fungi</taxon>
        <taxon>Dikarya</taxon>
        <taxon>Ascomycota</taxon>
        <taxon>Pezizomycotina</taxon>
        <taxon>Sordariomycetes</taxon>
        <taxon>Sordariomycetidae</taxon>
        <taxon>Ophiostomatales</taxon>
        <taxon>Ophiostomataceae</taxon>
        <taxon>Ophiostoma</taxon>
    </lineage>
</organism>
<accession>S3BZA7</accession>
<dbReference type="VEuPathDB" id="FungiDB:F503_02732"/>
<name>S3BZA7_OPHP1</name>
<evidence type="ECO:0000256" key="4">
    <source>
        <dbReference type="SAM" id="MobiDB-lite"/>
    </source>
</evidence>
<dbReference type="InterPro" id="IPR017907">
    <property type="entry name" value="Znf_RING_CS"/>
</dbReference>
<dbReference type="HOGENOM" id="CLU_706160_0_0_1"/>
<evidence type="ECO:0000313" key="6">
    <source>
        <dbReference type="Proteomes" id="UP000016923"/>
    </source>
</evidence>
<dbReference type="PROSITE" id="PS00518">
    <property type="entry name" value="ZF_RING_1"/>
    <property type="match status" value="1"/>
</dbReference>
<keyword evidence="6" id="KW-1185">Reference proteome</keyword>
<dbReference type="GO" id="GO:0008270">
    <property type="term" value="F:zinc ion binding"/>
    <property type="evidence" value="ECO:0007669"/>
    <property type="project" value="UniProtKB-KW"/>
</dbReference>
<sequence>MIIVSNPTPTTKSKIRTNSRAWARTILAPEGGAVTVFGERHLPFPSNWWSGYKPADSVAKDLAKSQSATKRKASEECGQACQQPPSKRARTASCASSSKPPKSIKTTKSSISNVRTRSQAKTNLSNKQVQLAANTSPVAPTYTVPPELNGIVPQFHQSGARCCGQHKRTLCAPKWVVCRDCKQTLPFGSMHTLNCGHALCRPCLNDNAARTKAAFKSYRKLGEVETSLNNHHTEEYLVEHTNDAAGYDVNDPYDTATPPPITLSPSPYAKPKAIVPSASLGKALHTLGLWCCGMDTNLGQYGDCMEPDNSAAMWLVDEILSECLSETPNIAKYQRCAWPDCGSLIASRCIFSQDKVFDAEVEMGLTYFHCVMCSGVSLAVAADNIITAWSN</sequence>
<feature type="compositionally biased region" description="Polar residues" evidence="4">
    <location>
        <begin position="113"/>
        <end position="131"/>
    </location>
</feature>
<evidence type="ECO:0000256" key="2">
    <source>
        <dbReference type="ARBA" id="ARBA00022771"/>
    </source>
</evidence>
<feature type="compositionally biased region" description="Low complexity" evidence="4">
    <location>
        <begin position="96"/>
        <end position="112"/>
    </location>
</feature>
<dbReference type="Proteomes" id="UP000016923">
    <property type="component" value="Unassembled WGS sequence"/>
</dbReference>
<reference evidence="5 6" key="1">
    <citation type="journal article" date="2013" name="BMC Genomics">
        <title>The genome and transcriptome of the pine saprophyte Ophiostoma piceae, and a comparison with the bark beetle-associated pine pathogen Grosmannia clavigera.</title>
        <authorList>
            <person name="Haridas S."/>
            <person name="Wang Y."/>
            <person name="Lim L."/>
            <person name="Massoumi Alamouti S."/>
            <person name="Jackman S."/>
            <person name="Docking R."/>
            <person name="Robertson G."/>
            <person name="Birol I."/>
            <person name="Bohlmann J."/>
            <person name="Breuil C."/>
        </authorList>
    </citation>
    <scope>NUCLEOTIDE SEQUENCE [LARGE SCALE GENOMIC DNA]</scope>
    <source>
        <strain evidence="5 6">UAMH 11346</strain>
    </source>
</reference>
<protein>
    <submittedName>
        <fullName evidence="5">Dihydroorotate reductase</fullName>
    </submittedName>
</protein>
<keyword evidence="3" id="KW-0862">Zinc</keyword>
<keyword evidence="2" id="KW-0863">Zinc-finger</keyword>
<evidence type="ECO:0000256" key="3">
    <source>
        <dbReference type="ARBA" id="ARBA00022833"/>
    </source>
</evidence>
<evidence type="ECO:0000313" key="5">
    <source>
        <dbReference type="EMBL" id="EPE06604.1"/>
    </source>
</evidence>
<evidence type="ECO:0000256" key="1">
    <source>
        <dbReference type="ARBA" id="ARBA00022723"/>
    </source>
</evidence>